<evidence type="ECO:0000256" key="7">
    <source>
        <dbReference type="ARBA" id="ARBA00022801"/>
    </source>
</evidence>
<sequence>MLHRLLHPATLFAAVATVLFSLAAQAQGVIDPNQRGQGTAVAIGGGLKSDNDEIYNRLIAAAGGKSARWVVFGTGSENPTGSADGVVQQFRQRGVTAVALPVSPLLKDKPVADAVRDPALVAQVQAAQGVYFTGGAQARIVDAFQPGGQATPLLQAIWAVYRAGGVVAGTSAGAAIMSTTMFRDAPDVLGAMKGKLRDGQEVDRGLGFMGPALFVDQHFLKRGRIGRMLPLLQAKGYTLGLGVEENSAAVLHGDTVEVIGRALLVNLAEARSDAGLGAFNVSNVRVSLLDTGDSLRLPGGQMTPSAAKLKGQVLDPAAAGYKPYYSEPPFYVDMLGDNVIGTAMGLLIDGSFADVRGIAFHPRPPASDAQGALGFEFLLSKGPGSMGWTTEAGGGEDYTVRDLRLAVRPIRMAQPMYTPWAR</sequence>
<gene>
    <name evidence="10" type="ORF">AQPW35_35880</name>
</gene>
<dbReference type="GO" id="GO:0008236">
    <property type="term" value="F:serine-type peptidase activity"/>
    <property type="evidence" value="ECO:0007669"/>
    <property type="project" value="UniProtKB-KW"/>
</dbReference>
<evidence type="ECO:0000256" key="5">
    <source>
        <dbReference type="ARBA" id="ARBA00015719"/>
    </source>
</evidence>
<dbReference type="SUPFAM" id="SSF52317">
    <property type="entry name" value="Class I glutamine amidotransferase-like"/>
    <property type="match status" value="1"/>
</dbReference>
<dbReference type="GO" id="GO:0008241">
    <property type="term" value="F:peptidyl-dipeptidase activity"/>
    <property type="evidence" value="ECO:0007669"/>
    <property type="project" value="UniProtKB-EC"/>
</dbReference>
<organism evidence="10 11">
    <name type="scientific">Pseudaquabacterium pictum</name>
    <dbReference type="NCBI Taxonomy" id="2315236"/>
    <lineage>
        <taxon>Bacteria</taxon>
        <taxon>Pseudomonadati</taxon>
        <taxon>Pseudomonadota</taxon>
        <taxon>Betaproteobacteria</taxon>
        <taxon>Burkholderiales</taxon>
        <taxon>Sphaerotilaceae</taxon>
        <taxon>Pseudaquabacterium</taxon>
    </lineage>
</organism>
<evidence type="ECO:0000256" key="4">
    <source>
        <dbReference type="ARBA" id="ARBA00013115"/>
    </source>
</evidence>
<protein>
    <recommendedName>
        <fullName evidence="5">Cyanophycinase</fullName>
        <ecNumber evidence="4">3.4.15.6</ecNumber>
    </recommendedName>
</protein>
<evidence type="ECO:0000256" key="6">
    <source>
        <dbReference type="ARBA" id="ARBA00022670"/>
    </source>
</evidence>
<evidence type="ECO:0000256" key="3">
    <source>
        <dbReference type="ARBA" id="ARBA00006534"/>
    </source>
</evidence>
<dbReference type="EMBL" id="BJCL01000009">
    <property type="protein sequence ID" value="GCL64507.1"/>
    <property type="molecule type" value="Genomic_DNA"/>
</dbReference>
<keyword evidence="9" id="KW-0732">Signal</keyword>
<comment type="similarity">
    <text evidence="3">Belongs to the peptidase S51 family.</text>
</comment>
<dbReference type="InterPro" id="IPR005320">
    <property type="entry name" value="Peptidase_S51"/>
</dbReference>
<dbReference type="Proteomes" id="UP000301751">
    <property type="component" value="Unassembled WGS sequence"/>
</dbReference>
<dbReference type="EC" id="3.4.15.6" evidence="4"/>
<keyword evidence="7" id="KW-0378">Hydrolase</keyword>
<dbReference type="Pfam" id="PF03575">
    <property type="entry name" value="Peptidase_S51"/>
    <property type="match status" value="1"/>
</dbReference>
<reference evidence="11" key="1">
    <citation type="submission" date="2019-03" db="EMBL/GenBank/DDBJ databases">
        <title>Aquabacterium pictum sp.nov., the first bacteriochlorophyll a-containing freshwater bacterium in the genus Aquabacterium of the class Betaproteobacteria.</title>
        <authorList>
            <person name="Hirose S."/>
            <person name="Tank M."/>
            <person name="Hara E."/>
            <person name="Tamaki H."/>
            <person name="Takaichi S."/>
            <person name="Haruta S."/>
            <person name="Hanada S."/>
        </authorList>
    </citation>
    <scope>NUCLEOTIDE SEQUENCE [LARGE SCALE GENOMIC DNA]</scope>
    <source>
        <strain evidence="11">W35</strain>
    </source>
</reference>
<name>A0A480AWP0_9BURK</name>
<keyword evidence="6" id="KW-0645">Protease</keyword>
<feature type="chain" id="PRO_5019820194" description="Cyanophycinase" evidence="9">
    <location>
        <begin position="27"/>
        <end position="422"/>
    </location>
</feature>
<comment type="caution">
    <text evidence="10">The sequence shown here is derived from an EMBL/GenBank/DDBJ whole genome shotgun (WGS) entry which is preliminary data.</text>
</comment>
<proteinExistence type="inferred from homology"/>
<dbReference type="CDD" id="cd03145">
    <property type="entry name" value="GAT1_cyanophycinase"/>
    <property type="match status" value="1"/>
</dbReference>
<dbReference type="RefSeq" id="WP_162520835.1">
    <property type="nucleotide sequence ID" value="NZ_BJCL01000009.1"/>
</dbReference>
<dbReference type="NCBIfam" id="TIGR02069">
    <property type="entry name" value="cyanophycinase"/>
    <property type="match status" value="1"/>
</dbReference>
<dbReference type="InterPro" id="IPR011811">
    <property type="entry name" value="Peptidase_S51_cyanophycinase"/>
</dbReference>
<dbReference type="InterPro" id="IPR029062">
    <property type="entry name" value="Class_I_gatase-like"/>
</dbReference>
<accession>A0A480AWP0</accession>
<comment type="function">
    <text evidence="2">Exopeptidase that catalyzes the hydrolytic cleavage of multi-L-arginyl-poly-L-aspartic acid (cyanophycin; a water-insoluble reserve polymer) into aspartate-arginine dipeptides.</text>
</comment>
<evidence type="ECO:0000256" key="1">
    <source>
        <dbReference type="ARBA" id="ARBA00001092"/>
    </source>
</evidence>
<evidence type="ECO:0000313" key="10">
    <source>
        <dbReference type="EMBL" id="GCL64507.1"/>
    </source>
</evidence>
<keyword evidence="8" id="KW-0720">Serine protease</keyword>
<dbReference type="Gene3D" id="3.40.50.880">
    <property type="match status" value="1"/>
</dbReference>
<dbReference type="PANTHER" id="PTHR36175">
    <property type="entry name" value="CYANOPHYCINASE"/>
    <property type="match status" value="1"/>
</dbReference>
<dbReference type="GO" id="GO:0006508">
    <property type="term" value="P:proteolysis"/>
    <property type="evidence" value="ECO:0007669"/>
    <property type="project" value="UniProtKB-KW"/>
</dbReference>
<keyword evidence="11" id="KW-1185">Reference proteome</keyword>
<evidence type="ECO:0000256" key="2">
    <source>
        <dbReference type="ARBA" id="ARBA00002039"/>
    </source>
</evidence>
<dbReference type="PANTHER" id="PTHR36175:SF1">
    <property type="entry name" value="CYANOPHYCINASE"/>
    <property type="match status" value="1"/>
</dbReference>
<evidence type="ECO:0000313" key="11">
    <source>
        <dbReference type="Proteomes" id="UP000301751"/>
    </source>
</evidence>
<dbReference type="AlphaFoldDB" id="A0A480AWP0"/>
<feature type="signal peptide" evidence="9">
    <location>
        <begin position="1"/>
        <end position="26"/>
    </location>
</feature>
<comment type="catalytic activity">
    <reaction evidence="1">
        <text>[L-4-(L-arginin-2-N-yl)aspartate](n) + H2O = [L-4-(L-arginin-2-N-yl)aspartate](n-1) + L-4-(L-arginin-2-N-yl)aspartate</text>
        <dbReference type="Rhea" id="RHEA:12845"/>
        <dbReference type="Rhea" id="RHEA-COMP:13728"/>
        <dbReference type="Rhea" id="RHEA-COMP:13734"/>
        <dbReference type="ChEBI" id="CHEBI:15377"/>
        <dbReference type="ChEBI" id="CHEBI:137986"/>
        <dbReference type="ChEBI" id="CHEBI:137991"/>
        <dbReference type="EC" id="3.4.15.6"/>
    </reaction>
</comment>
<evidence type="ECO:0000256" key="8">
    <source>
        <dbReference type="ARBA" id="ARBA00022825"/>
    </source>
</evidence>
<evidence type="ECO:0000256" key="9">
    <source>
        <dbReference type="SAM" id="SignalP"/>
    </source>
</evidence>